<keyword evidence="8" id="KW-0539">Nucleus</keyword>
<evidence type="ECO:0000259" key="10">
    <source>
        <dbReference type="Pfam" id="PF11919"/>
    </source>
</evidence>
<evidence type="ECO:0000256" key="3">
    <source>
        <dbReference type="ARBA" id="ARBA00005739"/>
    </source>
</evidence>
<keyword evidence="7" id="KW-0234">DNA repair</keyword>
<evidence type="ECO:0000256" key="6">
    <source>
        <dbReference type="ARBA" id="ARBA00022763"/>
    </source>
</evidence>
<keyword evidence="13" id="KW-0647">Proteasome</keyword>
<dbReference type="Gene3D" id="1.25.10.10">
    <property type="entry name" value="Leucine-rich Repeat Variant"/>
    <property type="match status" value="1"/>
</dbReference>
<dbReference type="Pfam" id="PF11919">
    <property type="entry name" value="PSME4_C"/>
    <property type="match status" value="1"/>
</dbReference>
<dbReference type="GO" id="GO:0070628">
    <property type="term" value="F:proteasome binding"/>
    <property type="evidence" value="ECO:0007669"/>
    <property type="project" value="InterPro"/>
</dbReference>
<keyword evidence="6" id="KW-0227">DNA damage</keyword>
<evidence type="ECO:0000313" key="13">
    <source>
        <dbReference type="EMBL" id="KAJ1729070.1"/>
    </source>
</evidence>
<dbReference type="Pfam" id="PF23096">
    <property type="entry name" value="HEAT_PSME4"/>
    <property type="match status" value="1"/>
</dbReference>
<dbReference type="InterPro" id="IPR016024">
    <property type="entry name" value="ARM-type_fold"/>
</dbReference>
<evidence type="ECO:0000313" key="14">
    <source>
        <dbReference type="Proteomes" id="UP001143981"/>
    </source>
</evidence>
<name>A0A9W7YBN3_9FUNG</name>
<feature type="domain" description="Proteasome activator Blm10 middle HEAT repeats region" evidence="11">
    <location>
        <begin position="311"/>
        <end position="833"/>
    </location>
</feature>
<dbReference type="Pfam" id="PF16507">
    <property type="entry name" value="HEAT_PSME4_mid"/>
    <property type="match status" value="1"/>
</dbReference>
<evidence type="ECO:0000256" key="1">
    <source>
        <dbReference type="ARBA" id="ARBA00004324"/>
    </source>
</evidence>
<evidence type="ECO:0000256" key="2">
    <source>
        <dbReference type="ARBA" id="ARBA00004496"/>
    </source>
</evidence>
<sequence length="1873" mass="209434">MRLDEVNWANQLPYDRGDEDADFVREFVAQFKLSALSGSSSALSAILTQLDRQFATTQTLDLALFGMCCATLARMLRREDKLTASDMTFDWRKLYDLVRGLLWPKIWQDGPIQQRSKLKSVIDLACEANRFFPASAAMEVFDELLPQIQFNSLDWQIVVIQLLNLFVPTARAPRDTGLVSSGPRSTDVRRWLPTIFSLWSFNLRLSSYDAFFMRFVTCLVVEQKGQLRLTNEQVRFAFASGLHCLNLPVASGAASFPRSVSSTLTDTSLFYRMPLSGSLPLREERALTFARLIVYTLHDESPGGTLDLFGQLVQMIEPFYHPSNNGSWSGILARFLRHLARELLQRSRDEAADDCEVPESARLARHIRRRFIAQVRTLAMLLLFSKGDDMVSMSHSTLKSLAELEPDLIFRPLLDTLYTAIDSVTETHRMISAMRALGKLATTLSNFAHYPEGAQHIAPLLTLTLPGIDVNDPVKSCYALSFVSNICHNGVVFDELAAPGDMPGSRPPSRSPSAAIGDDQDVDEPPELDMAQVEWLTRASTAQFETWIDQYLRRVFALVDNLSSSLDTNNASSAEVGLDAIAAHTTKMVLHQCGEKHYPMITRLVTKFATSITSLSAVNSVRRIVNSFASAIPEQALASLLPLCCEHIAEEIENGVGLAPSLSRVTQSHSETTLIWYVSLLVALTENQDGRHLLRYRDQLLAVMDLLLRQCLSRHVYGMASSLLYNTLLSLTRTSPLNGRSVSDSQWADPEFRENHFRYWGRHPDVTDPSFQVAWHIPSQDEIAFAREIVRRIVQPRIGELDEFIDALAGGGEATDRENVYLNRLLVVLDHGVRALGGLIPPPGERIQPEALVETLVEGDDANGMPPRYRLGQQVPTGCVFTDPGSDEYKEIAGIRDAAGRAAAKTLAHMAKNRADNVENIKCVILLAQHVVCHHGVDRDSFVTYRRAWSYAMDVFSLDNNSSVMPRYIAVRRALFTQISRMFHNTRLMPATDQFRDITSEVARFCLSAYSEVRSYAVAALDSIVSILPAVKYPLIPLFLAELGEREESDPEKMTGALRVLDTQAMRRACLRDWNYFPMMVLALCRAQHEDKPQVKRLIRSTAVTQVVHVAAPLPVQPVRPAIRQLVMDLDSADDAGLDAAVARDRAKAEQAFQFATAENARLINALVDILRDAGTTWRFAAISGYYLDQLVTVRAPPEPRLVDTLAQNLTSDLLLFRESAAVNLAQLLGKIKRRSKTSNPEMAVCGRRISLDMDSAAGKAIRKPGYTDLCERALAGNAEAAAAPYIDNPACGWFAWPRAVKAYAPPPPAGVVAYDQIEPESQSAYEAVRSVLFADGKWDQIGRLFSVEGERPPEEDIFGVSRAALFAQLFSLFDLPLLEQAWPVVERLARENERAGAQRAAAEMIGGLLRGSKHWAQDSLASMWERLVPLLETVFSKLGPDTMRFWQACLHYAFARRDPRRYLPLVRMLVYRNPFNPQSETPFVEAAKLELLRVLISAWDWRIASTIVASRPRLLDALAHPYKQVRDMAGIVMYMLSSAEFSVSYPQAEVAIDDLARHGPTGRDFMHWAGTQRTQALVREMTQRVSGWKAEHVPSNEGTSNYSRGSKTLLTFVLAGFSYSSRRVAVSHISSVLPLSSVLQEQHDDDEVSRLAKTIMQLFAQVLYTTQLSEDVASRILALLTDSSSMWHVITKTLPLLCTLTFANRFTLSREARSRIVDTAAQFLEHEQIEVRQAALSALTSLVKCSSSRVIADMNSRFSAKLDAPLPRVRRGRQPADPAAYARMVLNRHAGVLGLSCLVLAFPYTIPDWLPEVLVRLSGCIDDPNPIQSTVQRTFAEFRRTHMDTWHEDRKRFSSCQLEILTDMLVSPCYYA</sequence>
<feature type="domain" description="Proteasome activator complex subunit 4 C-terminal" evidence="10">
    <location>
        <begin position="1787"/>
        <end position="1873"/>
    </location>
</feature>
<dbReference type="PANTHER" id="PTHR32170">
    <property type="entry name" value="PROTEASOME ACTIVATOR COMPLEX SUBUNIT 4"/>
    <property type="match status" value="1"/>
</dbReference>
<dbReference type="GO" id="GO:0000502">
    <property type="term" value="C:proteasome complex"/>
    <property type="evidence" value="ECO:0007669"/>
    <property type="project" value="UniProtKB-KW"/>
</dbReference>
<dbReference type="InterPro" id="IPR021843">
    <property type="entry name" value="PSME4_C"/>
</dbReference>
<keyword evidence="14" id="KW-1185">Reference proteome</keyword>
<dbReference type="GO" id="GO:0006281">
    <property type="term" value="P:DNA repair"/>
    <property type="evidence" value="ECO:0007669"/>
    <property type="project" value="UniProtKB-KW"/>
</dbReference>
<evidence type="ECO:0000256" key="8">
    <source>
        <dbReference type="ARBA" id="ARBA00023242"/>
    </source>
</evidence>
<comment type="subcellular location">
    <subcellularLocation>
        <location evidence="2">Cytoplasm</location>
    </subcellularLocation>
    <subcellularLocation>
        <location evidence="1">Nucleus speckle</location>
    </subcellularLocation>
</comment>
<evidence type="ECO:0000256" key="4">
    <source>
        <dbReference type="ARBA" id="ARBA00022490"/>
    </source>
</evidence>
<dbReference type="GO" id="GO:0010499">
    <property type="term" value="P:proteasomal ubiquitin-independent protein catabolic process"/>
    <property type="evidence" value="ECO:0007669"/>
    <property type="project" value="TreeGrafter"/>
</dbReference>
<feature type="domain" description="Proteasome activator complex subunit 4-like HEAT repeat-like" evidence="12">
    <location>
        <begin position="1282"/>
        <end position="1493"/>
    </location>
</feature>
<comment type="caution">
    <text evidence="13">The sequence shown here is derived from an EMBL/GenBank/DDBJ whole genome shotgun (WGS) entry which is preliminary data.</text>
</comment>
<dbReference type="InterPro" id="IPR011989">
    <property type="entry name" value="ARM-like"/>
</dbReference>
<dbReference type="OrthoDB" id="17907at2759"/>
<dbReference type="GO" id="GO:0016504">
    <property type="term" value="F:peptidase activator activity"/>
    <property type="evidence" value="ECO:0007669"/>
    <property type="project" value="InterPro"/>
</dbReference>
<comment type="similarity">
    <text evidence="3">Belongs to the BLM10 family.</text>
</comment>
<keyword evidence="5" id="KW-0677">Repeat</keyword>
<accession>A0A9W7YBN3</accession>
<gene>
    <name evidence="13" type="primary">BLM3</name>
    <name evidence="13" type="ORF">LPJ61_003706</name>
</gene>
<dbReference type="SUPFAM" id="SSF48371">
    <property type="entry name" value="ARM repeat"/>
    <property type="match status" value="2"/>
</dbReference>
<feature type="region of interest" description="Disordered" evidence="9">
    <location>
        <begin position="499"/>
        <end position="525"/>
    </location>
</feature>
<dbReference type="Proteomes" id="UP001143981">
    <property type="component" value="Unassembled WGS sequence"/>
</dbReference>
<evidence type="ECO:0000259" key="11">
    <source>
        <dbReference type="Pfam" id="PF16507"/>
    </source>
</evidence>
<keyword evidence="4" id="KW-0963">Cytoplasm</keyword>
<organism evidence="13 14">
    <name type="scientific">Coemansia biformis</name>
    <dbReference type="NCBI Taxonomy" id="1286918"/>
    <lineage>
        <taxon>Eukaryota</taxon>
        <taxon>Fungi</taxon>
        <taxon>Fungi incertae sedis</taxon>
        <taxon>Zoopagomycota</taxon>
        <taxon>Kickxellomycotina</taxon>
        <taxon>Kickxellomycetes</taxon>
        <taxon>Kickxellales</taxon>
        <taxon>Kickxellaceae</taxon>
        <taxon>Coemansia</taxon>
    </lineage>
</organism>
<evidence type="ECO:0000256" key="7">
    <source>
        <dbReference type="ARBA" id="ARBA00023204"/>
    </source>
</evidence>
<dbReference type="InterPro" id="IPR055455">
    <property type="entry name" value="HEAT_PSME4"/>
</dbReference>
<dbReference type="InterPro" id="IPR035309">
    <property type="entry name" value="PSME4"/>
</dbReference>
<dbReference type="InterPro" id="IPR032430">
    <property type="entry name" value="Blm10_mid"/>
</dbReference>
<evidence type="ECO:0000256" key="9">
    <source>
        <dbReference type="SAM" id="MobiDB-lite"/>
    </source>
</evidence>
<protein>
    <submittedName>
        <fullName evidence="13">Proteasome activator BLM10</fullName>
    </submittedName>
</protein>
<dbReference type="GO" id="GO:0016607">
    <property type="term" value="C:nuclear speck"/>
    <property type="evidence" value="ECO:0007669"/>
    <property type="project" value="UniProtKB-SubCell"/>
</dbReference>
<evidence type="ECO:0000256" key="5">
    <source>
        <dbReference type="ARBA" id="ARBA00022737"/>
    </source>
</evidence>
<reference evidence="13" key="1">
    <citation type="submission" date="2022-07" db="EMBL/GenBank/DDBJ databases">
        <title>Phylogenomic reconstructions and comparative analyses of Kickxellomycotina fungi.</title>
        <authorList>
            <person name="Reynolds N.K."/>
            <person name="Stajich J.E."/>
            <person name="Barry K."/>
            <person name="Grigoriev I.V."/>
            <person name="Crous P."/>
            <person name="Smith M.E."/>
        </authorList>
    </citation>
    <scope>NUCLEOTIDE SEQUENCE</scope>
    <source>
        <strain evidence="13">BCRC 34381</strain>
    </source>
</reference>
<proteinExistence type="inferred from homology"/>
<dbReference type="EMBL" id="JANBOI010000680">
    <property type="protein sequence ID" value="KAJ1729070.1"/>
    <property type="molecule type" value="Genomic_DNA"/>
</dbReference>
<evidence type="ECO:0000259" key="12">
    <source>
        <dbReference type="Pfam" id="PF23096"/>
    </source>
</evidence>
<dbReference type="GO" id="GO:0005829">
    <property type="term" value="C:cytosol"/>
    <property type="evidence" value="ECO:0007669"/>
    <property type="project" value="TreeGrafter"/>
</dbReference>
<dbReference type="PANTHER" id="PTHR32170:SF3">
    <property type="entry name" value="PROTEASOME ACTIVATOR COMPLEX SUBUNIT 4"/>
    <property type="match status" value="1"/>
</dbReference>